<dbReference type="InterPro" id="IPR024930">
    <property type="entry name" value="Skp_dom_sf"/>
</dbReference>
<dbReference type="Gene3D" id="3.30.910.20">
    <property type="entry name" value="Skp domain"/>
    <property type="match status" value="1"/>
</dbReference>
<name>A0A9D7XGD7_9BACT</name>
<evidence type="ECO:0000256" key="4">
    <source>
        <dbReference type="SAM" id="Phobius"/>
    </source>
</evidence>
<dbReference type="GO" id="GO:0051082">
    <property type="term" value="F:unfolded protein binding"/>
    <property type="evidence" value="ECO:0007669"/>
    <property type="project" value="InterPro"/>
</dbReference>
<dbReference type="Proteomes" id="UP000808349">
    <property type="component" value="Unassembled WGS sequence"/>
</dbReference>
<dbReference type="PANTHER" id="PTHR35089">
    <property type="entry name" value="CHAPERONE PROTEIN SKP"/>
    <property type="match status" value="1"/>
</dbReference>
<dbReference type="AlphaFoldDB" id="A0A9D7XGD7"/>
<feature type="transmembrane region" description="Helical" evidence="4">
    <location>
        <begin position="6"/>
        <end position="22"/>
    </location>
</feature>
<dbReference type="GO" id="GO:0050821">
    <property type="term" value="P:protein stabilization"/>
    <property type="evidence" value="ECO:0007669"/>
    <property type="project" value="TreeGrafter"/>
</dbReference>
<evidence type="ECO:0000256" key="3">
    <source>
        <dbReference type="SAM" id="Coils"/>
    </source>
</evidence>
<keyword evidence="3" id="KW-0175">Coiled coil</keyword>
<evidence type="ECO:0000313" key="6">
    <source>
        <dbReference type="Proteomes" id="UP000808349"/>
    </source>
</evidence>
<keyword evidence="2" id="KW-0732">Signal</keyword>
<dbReference type="EMBL" id="JADKFW010000004">
    <property type="protein sequence ID" value="MBK9716757.1"/>
    <property type="molecule type" value="Genomic_DNA"/>
</dbReference>
<comment type="similarity">
    <text evidence="1">Belongs to the Skp family.</text>
</comment>
<evidence type="ECO:0000313" key="5">
    <source>
        <dbReference type="EMBL" id="MBK9716757.1"/>
    </source>
</evidence>
<keyword evidence="4" id="KW-0812">Transmembrane</keyword>
<gene>
    <name evidence="5" type="ORF">IPO85_04435</name>
</gene>
<accession>A0A9D7XGD7</accession>
<evidence type="ECO:0000256" key="2">
    <source>
        <dbReference type="ARBA" id="ARBA00022729"/>
    </source>
</evidence>
<dbReference type="PANTHER" id="PTHR35089:SF1">
    <property type="entry name" value="CHAPERONE PROTEIN SKP"/>
    <property type="match status" value="1"/>
</dbReference>
<dbReference type="InterPro" id="IPR005632">
    <property type="entry name" value="Chaperone_Skp"/>
</dbReference>
<keyword evidence="4" id="KW-0472">Membrane</keyword>
<dbReference type="Pfam" id="PF03938">
    <property type="entry name" value="OmpH"/>
    <property type="match status" value="1"/>
</dbReference>
<reference evidence="5 6" key="1">
    <citation type="submission" date="2020-10" db="EMBL/GenBank/DDBJ databases">
        <title>Connecting structure to function with the recovery of over 1000 high-quality activated sludge metagenome-assembled genomes encoding full-length rRNA genes using long-read sequencing.</title>
        <authorList>
            <person name="Singleton C.M."/>
            <person name="Petriglieri F."/>
            <person name="Kristensen J.M."/>
            <person name="Kirkegaard R.H."/>
            <person name="Michaelsen T.Y."/>
            <person name="Andersen M.H."/>
            <person name="Karst S.M."/>
            <person name="Dueholm M.S."/>
            <person name="Nielsen P.H."/>
            <person name="Albertsen M."/>
        </authorList>
    </citation>
    <scope>NUCLEOTIDE SEQUENCE [LARGE SCALE GENOMIC DNA]</scope>
    <source>
        <strain evidence="5">Ribe_18-Q3-R11-54_BAT3C.373</strain>
    </source>
</reference>
<feature type="coiled-coil region" evidence="3">
    <location>
        <begin position="77"/>
        <end position="144"/>
    </location>
</feature>
<protein>
    <submittedName>
        <fullName evidence="5">OmpH family outer membrane protein</fullName>
    </submittedName>
</protein>
<dbReference type="SMART" id="SM00935">
    <property type="entry name" value="OmpH"/>
    <property type="match status" value="1"/>
</dbReference>
<dbReference type="GO" id="GO:0005829">
    <property type="term" value="C:cytosol"/>
    <property type="evidence" value="ECO:0007669"/>
    <property type="project" value="TreeGrafter"/>
</dbReference>
<evidence type="ECO:0000256" key="1">
    <source>
        <dbReference type="ARBA" id="ARBA00009091"/>
    </source>
</evidence>
<dbReference type="SUPFAM" id="SSF111384">
    <property type="entry name" value="OmpH-like"/>
    <property type="match status" value="1"/>
</dbReference>
<comment type="caution">
    <text evidence="5">The sequence shown here is derived from an EMBL/GenBank/DDBJ whole genome shotgun (WGS) entry which is preliminary data.</text>
</comment>
<organism evidence="5 6">
    <name type="scientific">Candidatus Defluviibacterium haderslevense</name>
    <dbReference type="NCBI Taxonomy" id="2981993"/>
    <lineage>
        <taxon>Bacteria</taxon>
        <taxon>Pseudomonadati</taxon>
        <taxon>Bacteroidota</taxon>
        <taxon>Saprospiria</taxon>
        <taxon>Saprospirales</taxon>
        <taxon>Saprospiraceae</taxon>
        <taxon>Candidatus Defluviibacterium</taxon>
    </lineage>
</organism>
<keyword evidence="4" id="KW-1133">Transmembrane helix</keyword>
<sequence length="201" mass="23082">MMKNISWVLHGLSIIGIILLWMQNNGLKKSLAVHDNPSSSISNENQSTSTQYPIAYFSSDSLLTQLGFFKESESGFKKKQESMMNELKNRETSLQKEAVKLQESAPNMTRNELENGQMKLAKMEQELMARKENMANQFAEETAEFNEKLHQKITSYLKELNTDNRYKFIFSVSREGNIFYADSALDITPIMVLALNEKYSK</sequence>
<proteinExistence type="inferred from homology"/>